<reference evidence="1" key="1">
    <citation type="submission" date="2011-01" db="EMBL/GenBank/DDBJ databases">
        <authorList>
            <person name="Muzny D."/>
            <person name="Qin X."/>
            <person name="Buhay C."/>
            <person name="Dugan-Rocha S."/>
            <person name="Ding Y."/>
            <person name="Chen G."/>
            <person name="Hawes A."/>
            <person name="Holder M."/>
            <person name="Jhangiani S."/>
            <person name="Johnson A."/>
            <person name="Khan Z."/>
            <person name="Li Z."/>
            <person name="Liu W."/>
            <person name="Liu X."/>
            <person name="Perez L."/>
            <person name="Shen H."/>
            <person name="Wang Q."/>
            <person name="Watt J."/>
            <person name="Xi L."/>
            <person name="Xin Y."/>
            <person name="Zhou J."/>
            <person name="Deng J."/>
            <person name="Jiang H."/>
            <person name="Liu Y."/>
            <person name="Qu J."/>
            <person name="Song X.-Z."/>
            <person name="Zhang L."/>
            <person name="Villasana D."/>
            <person name="Johnson A."/>
            <person name="Liu J."/>
            <person name="Liyanage D."/>
            <person name="Lorensuhewa L."/>
            <person name="Robinson T."/>
            <person name="Song A."/>
            <person name="Song B.-B."/>
            <person name="Dinh H."/>
            <person name="Thornton R."/>
            <person name="Coyle M."/>
            <person name="Francisco L."/>
            <person name="Jackson L."/>
            <person name="Javaid M."/>
            <person name="Korchina V."/>
            <person name="Kovar C."/>
            <person name="Mata R."/>
            <person name="Mathew T."/>
            <person name="Ngo R."/>
            <person name="Nguyen L."/>
            <person name="Nguyen N."/>
            <person name="Okwuonu G."/>
            <person name="Ongeri F."/>
            <person name="Pham C."/>
            <person name="Simmons D."/>
            <person name="Wilczek-Boney K."/>
            <person name="Hale W."/>
            <person name="Jakkamsetti A."/>
            <person name="Pham P."/>
            <person name="Ruth R."/>
            <person name="San Lucas F."/>
            <person name="Warren J."/>
            <person name="Zhang J."/>
            <person name="Zhao Z."/>
            <person name="Zhou C."/>
            <person name="Zhu D."/>
            <person name="Lee S."/>
            <person name="Bess C."/>
            <person name="Blankenburg K."/>
            <person name="Forbes L."/>
            <person name="Fu Q."/>
            <person name="Gubbala S."/>
            <person name="Hirani K."/>
            <person name="Jayaseelan J.C."/>
            <person name="Lara F."/>
            <person name="Munidasa M."/>
            <person name="Palculict T."/>
            <person name="Patil S."/>
            <person name="Pu L.-L."/>
            <person name="Saada N."/>
            <person name="Tang L."/>
            <person name="Weissenberger G."/>
            <person name="Zhu Y."/>
            <person name="Hemphill L."/>
            <person name="Shang Y."/>
            <person name="Youmans B."/>
            <person name="Ayvaz T."/>
            <person name="Ross M."/>
            <person name="Santibanez J."/>
            <person name="Aqrawi P."/>
            <person name="Gross S."/>
            <person name="Joshi V."/>
            <person name="Fowler G."/>
            <person name="Nazareth L."/>
            <person name="Reid J."/>
            <person name="Worley K."/>
            <person name="Petrosino J."/>
            <person name="Highlander S."/>
            <person name="Gibbs R."/>
        </authorList>
    </citation>
    <scope>NUCLEOTIDE SEQUENCE [LARGE SCALE GENOMIC DNA]</scope>
    <source>
        <strain evidence="1">ATCC 33269</strain>
    </source>
</reference>
<comment type="caution">
    <text evidence="1">The sequence shown here is derived from an EMBL/GenBank/DDBJ whole genome shotgun (WGS) entry which is preliminary data.</text>
</comment>
<organism evidence="1 2">
    <name type="scientific">Hoylesella oralis ATCC 33269</name>
    <dbReference type="NCBI Taxonomy" id="873533"/>
    <lineage>
        <taxon>Bacteria</taxon>
        <taxon>Pseudomonadati</taxon>
        <taxon>Bacteroidota</taxon>
        <taxon>Bacteroidia</taxon>
        <taxon>Bacteroidales</taxon>
        <taxon>Prevotellaceae</taxon>
        <taxon>Hoylesella</taxon>
    </lineage>
</organism>
<evidence type="ECO:0000313" key="1">
    <source>
        <dbReference type="EMBL" id="EFZ37100.1"/>
    </source>
</evidence>
<dbReference type="EMBL" id="AEPE02000004">
    <property type="protein sequence ID" value="EFZ37100.1"/>
    <property type="molecule type" value="Genomic_DNA"/>
</dbReference>
<gene>
    <name evidence="1" type="ORF">HMPREF0663_11158</name>
</gene>
<sequence length="51" mass="6155">MNPKMENRIYVKHKKNTTVWSKRDKENKNNVFLQLFVISLVNVVRRLNIVV</sequence>
<dbReference type="AlphaFoldDB" id="E7RPQ7"/>
<dbReference type="Proteomes" id="UP000005580">
    <property type="component" value="Unassembled WGS sequence"/>
</dbReference>
<evidence type="ECO:0000313" key="2">
    <source>
        <dbReference type="Proteomes" id="UP000005580"/>
    </source>
</evidence>
<name>E7RPQ7_9BACT</name>
<accession>E7RPQ7</accession>
<keyword evidence="2" id="KW-1185">Reference proteome</keyword>
<proteinExistence type="predicted"/>
<dbReference type="HOGENOM" id="CLU_3102279_0_0_10"/>
<protein>
    <submittedName>
        <fullName evidence="1">Uncharacterized protein</fullName>
    </submittedName>
</protein>